<dbReference type="EMBL" id="CP026399">
    <property type="protein sequence ID" value="AUY03108.1"/>
    <property type="molecule type" value="Genomic_DNA"/>
</dbReference>
<gene>
    <name evidence="2" type="ORF">C3F40_15860</name>
</gene>
<feature type="transmembrane region" description="Helical" evidence="1">
    <location>
        <begin position="35"/>
        <end position="52"/>
    </location>
</feature>
<dbReference type="AlphaFoldDB" id="A0A795E3T3"/>
<keyword evidence="1" id="KW-0472">Membrane</keyword>
<dbReference type="RefSeq" id="WP_001514748.1">
    <property type="nucleotide sequence ID" value="NZ_BFLJ01000104.1"/>
</dbReference>
<accession>A0A795E3T3</accession>
<evidence type="ECO:0000313" key="3">
    <source>
        <dbReference type="Proteomes" id="UP000239554"/>
    </source>
</evidence>
<name>A0A795E3T3_ECOLX</name>
<dbReference type="Proteomes" id="UP000239554">
    <property type="component" value="Chromosome"/>
</dbReference>
<organism evidence="2 3">
    <name type="scientific">Escherichia coli</name>
    <dbReference type="NCBI Taxonomy" id="562"/>
    <lineage>
        <taxon>Bacteria</taxon>
        <taxon>Pseudomonadati</taxon>
        <taxon>Pseudomonadota</taxon>
        <taxon>Gammaproteobacteria</taxon>
        <taxon>Enterobacterales</taxon>
        <taxon>Enterobacteriaceae</taxon>
        <taxon>Escherichia</taxon>
    </lineage>
</organism>
<keyword evidence="1" id="KW-1133">Transmembrane helix</keyword>
<reference evidence="2 3" key="1">
    <citation type="journal article" date="2018" name="MBio">
        <title>Genomic Analysis of Hospital Plumbing Reveals Diverse Reservoir of Bacterial Plasmids Conferring Carbapenem Resistance.</title>
        <authorList>
            <consortium name="NISC Comparative Sequencing Program"/>
            <person name="Weingarten R.A."/>
            <person name="Johnson R.C."/>
            <person name="Conlan S."/>
            <person name="Ramsburg A.M."/>
            <person name="Dekker J.P."/>
            <person name="Lau A.F."/>
            <person name="Khil P."/>
            <person name="Odom R.T."/>
            <person name="Deming C."/>
            <person name="Park M."/>
            <person name="Thomas P.J."/>
            <person name="Henderson D.K."/>
            <person name="Palmore T.N."/>
            <person name="Segre J.A."/>
            <person name="Frank K.M."/>
        </authorList>
    </citation>
    <scope>NUCLEOTIDE SEQUENCE [LARGE SCALE GENOMIC DNA]</scope>
    <source>
        <strain evidence="2 3">ECONIH4</strain>
    </source>
</reference>
<protein>
    <submittedName>
        <fullName evidence="2">Uncharacterized protein</fullName>
    </submittedName>
</protein>
<sequence>MEKIITIIAAIAGIAFWIGLINPKWVFMPNRKKSSLFYFSMCLVVAAIGASLRPSTSSNAQERPPIKEEKFKYADLSLKEWRVKNDKEDRREIVNSYVKFKKIPESARNDFYNCLSEYSHRKSEELHLDQVLDWCYSDFTRDATSLSDRINFDNFDEMLSDYNGVYYPLEVAIKEQMNDDSSYKHIKTTHQLMFEKDKKPYAVFVTTFRGANALGATVKNTVSAKVDIATGKIVELKELQ</sequence>
<evidence type="ECO:0000313" key="2">
    <source>
        <dbReference type="EMBL" id="AUY03108.1"/>
    </source>
</evidence>
<feature type="transmembrane region" description="Helical" evidence="1">
    <location>
        <begin position="6"/>
        <end position="23"/>
    </location>
</feature>
<keyword evidence="1" id="KW-0812">Transmembrane</keyword>
<proteinExistence type="predicted"/>
<evidence type="ECO:0000256" key="1">
    <source>
        <dbReference type="SAM" id="Phobius"/>
    </source>
</evidence>